<dbReference type="PANTHER" id="PTHR10668">
    <property type="entry name" value="PHYTOENE DEHYDROGENASE"/>
    <property type="match status" value="1"/>
</dbReference>
<dbReference type="PANTHER" id="PTHR10668:SF105">
    <property type="entry name" value="DEHYDROGENASE-RELATED"/>
    <property type="match status" value="1"/>
</dbReference>
<sequence>MTSAAHSDARPAGPPATPAAGPDAVVVGSGPNGLAAAVTLARAGLRVEVLEAQDTVGGGARTLDLGLAEGIVHDVCSAVHPMALASPFLREFDLAARGVRLHVPEASYAQPLDDGPAAIAWHSLERTAEGLGRDGAHWRRFFAPLVAHVDQVVALGLGDKRSLPAELRSPDELAFAAGFVARMLQQSTPAWTRPLTTEPARALFTGVASHSIGRLPSTGTSAAAMLLAVLAHAGGWPVPRGGSQAIVDALRADLEAHGGSVRTGVRVTSAADLPAARAVLFDTTAEAAARILGTRLPARTRNRLRALGHGAAAAKVDFVVNAPVPWRDPRVARAGTVHLGGTRAQMAASEAQVAAGRFPARPVTLVSDPATVDPTRAHGGLRPVWAYAHVPFDSPIDPAEAVTRQIERFAPGFHDTVVASASVPASEMAAHNENLVGGDIATGTVSLLTMVARPALTWDPHLVSRSEAGEAVGGPAAAGYYLCSAATTPGPGVHGMNGWFAARSALRREFGIRELPSLSPES</sequence>
<reference evidence="6 7" key="1">
    <citation type="journal article" date="2019" name="Int. J. Syst. Evol. Microbiol.">
        <title>The Global Catalogue of Microorganisms (GCM) 10K type strain sequencing project: providing services to taxonomists for standard genome sequencing and annotation.</title>
        <authorList>
            <consortium name="The Broad Institute Genomics Platform"/>
            <consortium name="The Broad Institute Genome Sequencing Center for Infectious Disease"/>
            <person name="Wu L."/>
            <person name="Ma J."/>
        </authorList>
    </citation>
    <scope>NUCLEOTIDE SEQUENCE [LARGE SCALE GENOMIC DNA]</scope>
    <source>
        <strain evidence="6 7">JCM 15900</strain>
    </source>
</reference>
<evidence type="ECO:0000256" key="3">
    <source>
        <dbReference type="ARBA" id="ARBA00040298"/>
    </source>
</evidence>
<evidence type="ECO:0000313" key="6">
    <source>
        <dbReference type="EMBL" id="GAA2088850.1"/>
    </source>
</evidence>
<keyword evidence="7" id="KW-1185">Reference proteome</keyword>
<dbReference type="EMBL" id="BAAAPZ010000002">
    <property type="protein sequence ID" value="GAA2088850.1"/>
    <property type="molecule type" value="Genomic_DNA"/>
</dbReference>
<dbReference type="RefSeq" id="WP_344334727.1">
    <property type="nucleotide sequence ID" value="NZ_BAAAPZ010000002.1"/>
</dbReference>
<dbReference type="PRINTS" id="PR00411">
    <property type="entry name" value="PNDRDTASEI"/>
</dbReference>
<evidence type="ECO:0000256" key="1">
    <source>
        <dbReference type="ARBA" id="ARBA00037217"/>
    </source>
</evidence>
<feature type="region of interest" description="Disordered" evidence="4">
    <location>
        <begin position="1"/>
        <end position="22"/>
    </location>
</feature>
<dbReference type="Gene3D" id="3.50.50.60">
    <property type="entry name" value="FAD/NAD(P)-binding domain"/>
    <property type="match status" value="2"/>
</dbReference>
<organism evidence="6 7">
    <name type="scientific">Brevibacterium salitolerans</name>
    <dbReference type="NCBI Taxonomy" id="1403566"/>
    <lineage>
        <taxon>Bacteria</taxon>
        <taxon>Bacillati</taxon>
        <taxon>Actinomycetota</taxon>
        <taxon>Actinomycetes</taxon>
        <taxon>Micrococcales</taxon>
        <taxon>Brevibacteriaceae</taxon>
        <taxon>Brevibacterium</taxon>
    </lineage>
</organism>
<gene>
    <name evidence="6" type="ORF">GCM10009823_04210</name>
</gene>
<dbReference type="Proteomes" id="UP001500984">
    <property type="component" value="Unassembled WGS sequence"/>
</dbReference>
<comment type="function">
    <text evidence="1">Probable oxidoreductase that may play a role as regulator of mitochondrial function.</text>
</comment>
<dbReference type="InterPro" id="IPR002937">
    <property type="entry name" value="Amino_oxidase"/>
</dbReference>
<dbReference type="Pfam" id="PF01593">
    <property type="entry name" value="Amino_oxidase"/>
    <property type="match status" value="1"/>
</dbReference>
<comment type="subunit">
    <text evidence="2">Interacts with COX5B; this interaction may contribute to localize PYROXD2 to the inner face of the inner mitochondrial membrane.</text>
</comment>
<comment type="caution">
    <text evidence="6">The sequence shown here is derived from an EMBL/GenBank/DDBJ whole genome shotgun (WGS) entry which is preliminary data.</text>
</comment>
<proteinExistence type="predicted"/>
<feature type="domain" description="Amine oxidase" evidence="5">
    <location>
        <begin position="33"/>
        <end position="269"/>
    </location>
</feature>
<evidence type="ECO:0000259" key="5">
    <source>
        <dbReference type="Pfam" id="PF01593"/>
    </source>
</evidence>
<evidence type="ECO:0000256" key="4">
    <source>
        <dbReference type="SAM" id="MobiDB-lite"/>
    </source>
</evidence>
<name>A0ABN2WCC4_9MICO</name>
<accession>A0ABN2WCC4</accession>
<dbReference type="InterPro" id="IPR036188">
    <property type="entry name" value="FAD/NAD-bd_sf"/>
</dbReference>
<evidence type="ECO:0000313" key="7">
    <source>
        <dbReference type="Proteomes" id="UP001500984"/>
    </source>
</evidence>
<evidence type="ECO:0000256" key="2">
    <source>
        <dbReference type="ARBA" id="ARBA00038825"/>
    </source>
</evidence>
<protein>
    <recommendedName>
        <fullName evidence="3">Pyridine nucleotide-disulfide oxidoreductase domain-containing protein 2</fullName>
    </recommendedName>
</protein>
<dbReference type="SUPFAM" id="SSF51905">
    <property type="entry name" value="FAD/NAD(P)-binding domain"/>
    <property type="match status" value="1"/>
</dbReference>